<evidence type="ECO:0000256" key="5">
    <source>
        <dbReference type="RuleBase" id="RU004404"/>
    </source>
</evidence>
<name>A0ABY6LXK4_9FLAO</name>
<dbReference type="Gene3D" id="2.30.42.10">
    <property type="match status" value="1"/>
</dbReference>
<proteinExistence type="inferred from homology"/>
<evidence type="ECO:0000259" key="7">
    <source>
        <dbReference type="PROSITE" id="PS50106"/>
    </source>
</evidence>
<dbReference type="InterPro" id="IPR036034">
    <property type="entry name" value="PDZ_sf"/>
</dbReference>
<dbReference type="SMART" id="SM00245">
    <property type="entry name" value="TSPc"/>
    <property type="match status" value="1"/>
</dbReference>
<keyword evidence="3 5" id="KW-0378">Hydrolase</keyword>
<dbReference type="InterPro" id="IPR001478">
    <property type="entry name" value="PDZ"/>
</dbReference>
<dbReference type="InterPro" id="IPR055210">
    <property type="entry name" value="CtpA/B_N"/>
</dbReference>
<feature type="signal peptide" evidence="6">
    <location>
        <begin position="1"/>
        <end position="24"/>
    </location>
</feature>
<accession>A0ABY6LXK4</accession>
<protein>
    <submittedName>
        <fullName evidence="8">S41 family peptidase</fullName>
    </submittedName>
</protein>
<reference evidence="8" key="1">
    <citation type="submission" date="2021-08" db="EMBL/GenBank/DDBJ databases">
        <title>Flavobacterium sp. strain CC-SYL302.</title>
        <authorList>
            <person name="Lin S.-Y."/>
            <person name="Lee T.-H."/>
            <person name="Young C.-C."/>
        </authorList>
    </citation>
    <scope>NUCLEOTIDE SEQUENCE</scope>
    <source>
        <strain evidence="8">CC-SYL302</strain>
    </source>
</reference>
<keyword evidence="4 5" id="KW-0720">Serine protease</keyword>
<feature type="domain" description="PDZ" evidence="7">
    <location>
        <begin position="83"/>
        <end position="163"/>
    </location>
</feature>
<dbReference type="SUPFAM" id="SSF50156">
    <property type="entry name" value="PDZ domain-like"/>
    <property type="match status" value="1"/>
</dbReference>
<dbReference type="CDD" id="cd07560">
    <property type="entry name" value="Peptidase_S41_CPP"/>
    <property type="match status" value="1"/>
</dbReference>
<dbReference type="SUPFAM" id="SSF52096">
    <property type="entry name" value="ClpP/crotonase"/>
    <property type="match status" value="1"/>
</dbReference>
<dbReference type="CDD" id="cd06782">
    <property type="entry name" value="cpPDZ_CPP-like"/>
    <property type="match status" value="1"/>
</dbReference>
<evidence type="ECO:0000256" key="4">
    <source>
        <dbReference type="ARBA" id="ARBA00022825"/>
    </source>
</evidence>
<dbReference type="Pfam" id="PF03572">
    <property type="entry name" value="Peptidase_S41"/>
    <property type="match status" value="1"/>
</dbReference>
<dbReference type="PANTHER" id="PTHR32060:SF30">
    <property type="entry name" value="CARBOXY-TERMINAL PROCESSING PROTEASE CTPA"/>
    <property type="match status" value="1"/>
</dbReference>
<dbReference type="InterPro" id="IPR029045">
    <property type="entry name" value="ClpP/crotonase-like_dom_sf"/>
</dbReference>
<dbReference type="Pfam" id="PF13180">
    <property type="entry name" value="PDZ_2"/>
    <property type="match status" value="1"/>
</dbReference>
<feature type="chain" id="PRO_5045150580" evidence="6">
    <location>
        <begin position="25"/>
        <end position="546"/>
    </location>
</feature>
<keyword evidence="2 5" id="KW-0645">Protease</keyword>
<dbReference type="Gene3D" id="3.90.226.10">
    <property type="entry name" value="2-enoyl-CoA Hydratase, Chain A, domain 1"/>
    <property type="match status" value="1"/>
</dbReference>
<keyword evidence="9" id="KW-1185">Reference proteome</keyword>
<dbReference type="Proteomes" id="UP001163328">
    <property type="component" value="Chromosome"/>
</dbReference>
<evidence type="ECO:0000256" key="2">
    <source>
        <dbReference type="ARBA" id="ARBA00022670"/>
    </source>
</evidence>
<sequence length="546" mass="61392">MKKRYKFLFPVIAASLLTTTTAFTYKDDFFELAKQLEIFSSLYKAVNQNYVEETNAAELMDNAIKNMLKNLDPYTVYFNEQDVIRFKTNTIGEYTGIGANLYRKDGRLFVIEPFQDSAADKAGLKAGDEIIQINDVKLVDFKEDISQLLRGAKNTVIDVTYNRNGTKQTTKISLDDVEVKAVPFYQLLDDKKTGYIVLSQFNAKTTAEVKEALVALKKQGATQIVLDLQNNPGGLLQEAVNLCNLFVNKNELIVTTKSKDVKSNLSLRTQNEPVDTQIPLAILINEKSASASEIVAGALQDLDRAVVVGNRSFGKGLVQRPIDLPYGTQLKVTISKYYTPSGRCIQALDYGHKDKDGKAIKISEKDYTAFKTKAGRVVYDGGGILPDFIVDANKQSNIVKLLDDEKVIFNFCTQLYNLNANKAEIKTVSDADFTAFKNYIKQHNIVLQSDSEKALMELESTIKKEEVSDVVQQQLTALQQAIKNSQEIEIDKNKNEIKQLILEDLITRYQYKNGLHQYYAHNNPTVKKGVEVLNNSNLYKQTLKVK</sequence>
<dbReference type="SMART" id="SM00228">
    <property type="entry name" value="PDZ"/>
    <property type="match status" value="1"/>
</dbReference>
<dbReference type="Pfam" id="PF22694">
    <property type="entry name" value="CtpB_N-like"/>
    <property type="match status" value="1"/>
</dbReference>
<dbReference type="InterPro" id="IPR005151">
    <property type="entry name" value="Tail-specific_protease"/>
</dbReference>
<keyword evidence="6" id="KW-0732">Signal</keyword>
<evidence type="ECO:0000313" key="9">
    <source>
        <dbReference type="Proteomes" id="UP001163328"/>
    </source>
</evidence>
<dbReference type="RefSeq" id="WP_264433369.1">
    <property type="nucleotide sequence ID" value="NZ_CP081495.1"/>
</dbReference>
<evidence type="ECO:0000256" key="1">
    <source>
        <dbReference type="ARBA" id="ARBA00009179"/>
    </source>
</evidence>
<dbReference type="PROSITE" id="PS50106">
    <property type="entry name" value="PDZ"/>
    <property type="match status" value="1"/>
</dbReference>
<dbReference type="EMBL" id="CP081495">
    <property type="protein sequence ID" value="UYW01031.1"/>
    <property type="molecule type" value="Genomic_DNA"/>
</dbReference>
<dbReference type="InterPro" id="IPR004447">
    <property type="entry name" value="Peptidase_S41A"/>
</dbReference>
<evidence type="ECO:0000313" key="8">
    <source>
        <dbReference type="EMBL" id="UYW01031.1"/>
    </source>
</evidence>
<gene>
    <name evidence="8" type="ORF">K5I29_11115</name>
</gene>
<dbReference type="NCBIfam" id="TIGR00225">
    <property type="entry name" value="prc"/>
    <property type="match status" value="1"/>
</dbReference>
<dbReference type="Gene3D" id="3.30.750.44">
    <property type="match status" value="1"/>
</dbReference>
<evidence type="ECO:0000256" key="6">
    <source>
        <dbReference type="SAM" id="SignalP"/>
    </source>
</evidence>
<dbReference type="PANTHER" id="PTHR32060">
    <property type="entry name" value="TAIL-SPECIFIC PROTEASE"/>
    <property type="match status" value="1"/>
</dbReference>
<organism evidence="8 9">
    <name type="scientific">Flavobacterium agricola</name>
    <dbReference type="NCBI Taxonomy" id="2870839"/>
    <lineage>
        <taxon>Bacteria</taxon>
        <taxon>Pseudomonadati</taxon>
        <taxon>Bacteroidota</taxon>
        <taxon>Flavobacteriia</taxon>
        <taxon>Flavobacteriales</taxon>
        <taxon>Flavobacteriaceae</taxon>
        <taxon>Flavobacterium</taxon>
    </lineage>
</organism>
<evidence type="ECO:0000256" key="3">
    <source>
        <dbReference type="ARBA" id="ARBA00022801"/>
    </source>
</evidence>
<comment type="similarity">
    <text evidence="1 5">Belongs to the peptidase S41A family.</text>
</comment>